<accession>A0A975T2I9</accession>
<evidence type="ECO:0000256" key="1">
    <source>
        <dbReference type="SAM" id="MobiDB-lite"/>
    </source>
</evidence>
<feature type="transmembrane region" description="Helical" evidence="2">
    <location>
        <begin position="14"/>
        <end position="35"/>
    </location>
</feature>
<dbReference type="KEGG" id="nps:KRR39_11695"/>
<keyword evidence="2" id="KW-0812">Transmembrane</keyword>
<reference evidence="3" key="1">
    <citation type="submission" date="2021-06" db="EMBL/GenBank/DDBJ databases">
        <title>Complete genome sequence of Nocardioides sp. G188.</title>
        <authorList>
            <person name="Im W.-T."/>
        </authorList>
    </citation>
    <scope>NUCLEOTIDE SEQUENCE</scope>
    <source>
        <strain evidence="3">G188</strain>
    </source>
</reference>
<feature type="region of interest" description="Disordered" evidence="1">
    <location>
        <begin position="169"/>
        <end position="200"/>
    </location>
</feature>
<evidence type="ECO:0008006" key="5">
    <source>
        <dbReference type="Google" id="ProtNLM"/>
    </source>
</evidence>
<gene>
    <name evidence="3" type="ORF">KRR39_11695</name>
</gene>
<evidence type="ECO:0000313" key="3">
    <source>
        <dbReference type="EMBL" id="QWZ10321.1"/>
    </source>
</evidence>
<evidence type="ECO:0000256" key="2">
    <source>
        <dbReference type="SAM" id="Phobius"/>
    </source>
</evidence>
<evidence type="ECO:0000313" key="4">
    <source>
        <dbReference type="Proteomes" id="UP000683575"/>
    </source>
</evidence>
<feature type="compositionally biased region" description="Basic and acidic residues" evidence="1">
    <location>
        <begin position="178"/>
        <end position="188"/>
    </location>
</feature>
<dbReference type="AlphaFoldDB" id="A0A975T2I9"/>
<protein>
    <recommendedName>
        <fullName evidence="5">DUF2567 domain-containing protein</fullName>
    </recommendedName>
</protein>
<feature type="transmembrane region" description="Helical" evidence="2">
    <location>
        <begin position="90"/>
        <end position="113"/>
    </location>
</feature>
<organism evidence="3 4">
    <name type="scientific">Nocardioides panacis</name>
    <dbReference type="NCBI Taxonomy" id="2849501"/>
    <lineage>
        <taxon>Bacteria</taxon>
        <taxon>Bacillati</taxon>
        <taxon>Actinomycetota</taxon>
        <taxon>Actinomycetes</taxon>
        <taxon>Propionibacteriales</taxon>
        <taxon>Nocardioidaceae</taxon>
        <taxon>Nocardioides</taxon>
    </lineage>
</organism>
<keyword evidence="2" id="KW-0472">Membrane</keyword>
<name>A0A975T2I9_9ACTN</name>
<sequence length="200" mass="20200">MAGSPRSPASGRDVAVVLGVLVALGVLCGVLWWLLWDPAAYTKTADGGVMGETDLSRRFAADGLYAVIAGVAGLLSGLGLTWWRTRDPLLTSAALLVGSVLAAVVMALTGHLLGPGDPGAALAAAKVGARVPERLGVDAFTVYLAWPVAVLAGALVVLLGTAPVRAVGPADESPTDAGARHHEGRPDGAPESSARTPEAR</sequence>
<feature type="transmembrane region" description="Helical" evidence="2">
    <location>
        <begin position="63"/>
        <end position="83"/>
    </location>
</feature>
<keyword evidence="4" id="KW-1185">Reference proteome</keyword>
<dbReference type="EMBL" id="CP077062">
    <property type="protein sequence ID" value="QWZ10321.1"/>
    <property type="molecule type" value="Genomic_DNA"/>
</dbReference>
<proteinExistence type="predicted"/>
<dbReference type="RefSeq" id="WP_216942183.1">
    <property type="nucleotide sequence ID" value="NZ_CP077062.1"/>
</dbReference>
<keyword evidence="2" id="KW-1133">Transmembrane helix</keyword>
<feature type="transmembrane region" description="Helical" evidence="2">
    <location>
        <begin position="140"/>
        <end position="159"/>
    </location>
</feature>
<dbReference type="Proteomes" id="UP000683575">
    <property type="component" value="Chromosome"/>
</dbReference>